<gene>
    <name evidence="2" type="ORF">GGU10DRAFT_337689</name>
</gene>
<feature type="region of interest" description="Disordered" evidence="1">
    <location>
        <begin position="82"/>
        <end position="125"/>
    </location>
</feature>
<keyword evidence="3" id="KW-1185">Reference proteome</keyword>
<dbReference type="Proteomes" id="UP001163798">
    <property type="component" value="Unassembled WGS sequence"/>
</dbReference>
<evidence type="ECO:0000313" key="2">
    <source>
        <dbReference type="EMBL" id="KAJ3779835.1"/>
    </source>
</evidence>
<protein>
    <submittedName>
        <fullName evidence="2">Uncharacterized protein</fullName>
    </submittedName>
</protein>
<feature type="compositionally biased region" description="Basic and acidic residues" evidence="1">
    <location>
        <begin position="82"/>
        <end position="104"/>
    </location>
</feature>
<evidence type="ECO:0000256" key="1">
    <source>
        <dbReference type="SAM" id="MobiDB-lite"/>
    </source>
</evidence>
<proteinExistence type="predicted"/>
<name>A0AA38KKQ4_9AGAR</name>
<feature type="non-terminal residue" evidence="2">
    <location>
        <position position="125"/>
    </location>
</feature>
<reference evidence="2" key="1">
    <citation type="submission" date="2022-08" db="EMBL/GenBank/DDBJ databases">
        <authorList>
            <consortium name="DOE Joint Genome Institute"/>
            <person name="Min B."/>
            <person name="Riley R."/>
            <person name="Sierra-Patev S."/>
            <person name="Naranjo-Ortiz M."/>
            <person name="Looney B."/>
            <person name="Konkel Z."/>
            <person name="Slot J.C."/>
            <person name="Sakamoto Y."/>
            <person name="Steenwyk J.L."/>
            <person name="Rokas A."/>
            <person name="Carro J."/>
            <person name="Camarero S."/>
            <person name="Ferreira P."/>
            <person name="Molpeceres G."/>
            <person name="Ruiz-Duenas F.J."/>
            <person name="Serrano A."/>
            <person name="Henrissat B."/>
            <person name="Drula E."/>
            <person name="Hughes K.W."/>
            <person name="Mata J.L."/>
            <person name="Ishikawa N.K."/>
            <person name="Vargas-Isla R."/>
            <person name="Ushijima S."/>
            <person name="Smith C.A."/>
            <person name="Ahrendt S."/>
            <person name="Andreopoulos W."/>
            <person name="He G."/>
            <person name="Labutti K."/>
            <person name="Lipzen A."/>
            <person name="Ng V."/>
            <person name="Sandor L."/>
            <person name="Barry K."/>
            <person name="Martinez A.T."/>
            <person name="Xiao Y."/>
            <person name="Gibbons J.G."/>
            <person name="Terashima K."/>
            <person name="Hibbett D.S."/>
            <person name="Grigoriev I.V."/>
        </authorList>
    </citation>
    <scope>NUCLEOTIDE SEQUENCE</scope>
    <source>
        <strain evidence="2">TFB10291</strain>
    </source>
</reference>
<comment type="caution">
    <text evidence="2">The sequence shown here is derived from an EMBL/GenBank/DDBJ whole genome shotgun (WGS) entry which is preliminary data.</text>
</comment>
<dbReference type="AlphaFoldDB" id="A0AA38KKQ4"/>
<dbReference type="EMBL" id="MU794164">
    <property type="protein sequence ID" value="KAJ3779835.1"/>
    <property type="molecule type" value="Genomic_DNA"/>
</dbReference>
<evidence type="ECO:0000313" key="3">
    <source>
        <dbReference type="Proteomes" id="UP001163798"/>
    </source>
</evidence>
<organism evidence="2 3">
    <name type="scientific">Lentinula aff. detonsa</name>
    <dbReference type="NCBI Taxonomy" id="2804958"/>
    <lineage>
        <taxon>Eukaryota</taxon>
        <taxon>Fungi</taxon>
        <taxon>Dikarya</taxon>
        <taxon>Basidiomycota</taxon>
        <taxon>Agaricomycotina</taxon>
        <taxon>Agaricomycetes</taxon>
        <taxon>Agaricomycetidae</taxon>
        <taxon>Agaricales</taxon>
        <taxon>Marasmiineae</taxon>
        <taxon>Omphalotaceae</taxon>
        <taxon>Lentinula</taxon>
    </lineage>
</organism>
<sequence length="125" mass="14128">MRKWSVHNLNPIKAETYIIPNCRATPSDAGAIARCSRGGKGRGGACEARQAAEERKKKEEKELAEKKCRIEEAKRAKAVKKKLEEAEKKRQEELAEARMGKAREVVPSQKRVRDDISDPLDPPYE</sequence>
<accession>A0AA38KKQ4</accession>